<accession>C5KDP3</accession>
<gene>
    <name evidence="1" type="ORF">Pmar_PMAR022287</name>
</gene>
<dbReference type="AlphaFoldDB" id="C5KDP3"/>
<organism evidence="2">
    <name type="scientific">Perkinsus marinus (strain ATCC 50983 / TXsc)</name>
    <dbReference type="NCBI Taxonomy" id="423536"/>
    <lineage>
        <taxon>Eukaryota</taxon>
        <taxon>Sar</taxon>
        <taxon>Alveolata</taxon>
        <taxon>Perkinsozoa</taxon>
        <taxon>Perkinsea</taxon>
        <taxon>Perkinsida</taxon>
        <taxon>Perkinsidae</taxon>
        <taxon>Perkinsus</taxon>
    </lineage>
</organism>
<sequence>MSAYPYESIVPNYSNLANEDGSVGRYSSEVSRAGGIEVPSQPGRSSLSEDPHYLLEADRMAPRMLTEVRGVDEPQWVGEQSQDLAYNFLRLVTLATTEGRLDATPPMVG</sequence>
<proteinExistence type="predicted"/>
<dbReference type="GeneID" id="9062400"/>
<protein>
    <submittedName>
        <fullName evidence="1">Uncharacterized protein</fullName>
    </submittedName>
</protein>
<name>C5KDP3_PERM5</name>
<dbReference type="Proteomes" id="UP000007800">
    <property type="component" value="Unassembled WGS sequence"/>
</dbReference>
<dbReference type="EMBL" id="GG672124">
    <property type="protein sequence ID" value="EER17346.1"/>
    <property type="molecule type" value="Genomic_DNA"/>
</dbReference>
<dbReference type="InParanoid" id="C5KDP3"/>
<evidence type="ECO:0000313" key="2">
    <source>
        <dbReference type="Proteomes" id="UP000007800"/>
    </source>
</evidence>
<evidence type="ECO:0000313" key="1">
    <source>
        <dbReference type="EMBL" id="EER17346.1"/>
    </source>
</evidence>
<reference evidence="1 2" key="1">
    <citation type="submission" date="2008-07" db="EMBL/GenBank/DDBJ databases">
        <authorList>
            <person name="El-Sayed N."/>
            <person name="Caler E."/>
            <person name="Inman J."/>
            <person name="Amedeo P."/>
            <person name="Hass B."/>
            <person name="Wortman J."/>
        </authorList>
    </citation>
    <scope>NUCLEOTIDE SEQUENCE [LARGE SCALE GENOMIC DNA]</scope>
    <source>
        <strain evidence="2">ATCC 50983 / TXsc</strain>
    </source>
</reference>
<keyword evidence="2" id="KW-1185">Reference proteome</keyword>
<dbReference type="RefSeq" id="XP_002785550.1">
    <property type="nucleotide sequence ID" value="XM_002785504.1"/>
</dbReference>